<dbReference type="AlphaFoldDB" id="A0A8E2JGZ5"/>
<proteinExistence type="predicted"/>
<protein>
    <submittedName>
        <fullName evidence="1">Uncharacterized protein</fullName>
    </submittedName>
</protein>
<dbReference type="OrthoDB" id="5428863at2759"/>
<reference evidence="1 2" key="1">
    <citation type="journal article" date="2016" name="Nat. Commun.">
        <title>Ectomycorrhizal ecology is imprinted in the genome of the dominant symbiotic fungus Cenococcum geophilum.</title>
        <authorList>
            <consortium name="DOE Joint Genome Institute"/>
            <person name="Peter M."/>
            <person name="Kohler A."/>
            <person name="Ohm R.A."/>
            <person name="Kuo A."/>
            <person name="Krutzmann J."/>
            <person name="Morin E."/>
            <person name="Arend M."/>
            <person name="Barry K.W."/>
            <person name="Binder M."/>
            <person name="Choi C."/>
            <person name="Clum A."/>
            <person name="Copeland A."/>
            <person name="Grisel N."/>
            <person name="Haridas S."/>
            <person name="Kipfer T."/>
            <person name="LaButti K."/>
            <person name="Lindquist E."/>
            <person name="Lipzen A."/>
            <person name="Maire R."/>
            <person name="Meier B."/>
            <person name="Mihaltcheva S."/>
            <person name="Molinier V."/>
            <person name="Murat C."/>
            <person name="Poggeler S."/>
            <person name="Quandt C.A."/>
            <person name="Sperisen C."/>
            <person name="Tritt A."/>
            <person name="Tisserant E."/>
            <person name="Crous P.W."/>
            <person name="Henrissat B."/>
            <person name="Nehls U."/>
            <person name="Egli S."/>
            <person name="Spatafora J.W."/>
            <person name="Grigoriev I.V."/>
            <person name="Martin F.M."/>
        </authorList>
    </citation>
    <scope>NUCLEOTIDE SEQUENCE [LARGE SCALE GENOMIC DNA]</scope>
    <source>
        <strain evidence="1 2">CBS 459.81</strain>
    </source>
</reference>
<dbReference type="EMBL" id="KV744893">
    <property type="protein sequence ID" value="OCK82295.1"/>
    <property type="molecule type" value="Genomic_DNA"/>
</dbReference>
<sequence length="121" mass="13969">LVFTGYQVYFECHDMQCCEVVSKLLAPLAIKDRQRLESLRLFPHNGLSENPWNIATPIAEYSRRELTYNSDVLNAMLSVFRDFETIKDPAYYYWGVPILTPSMEPIEIVNGVYGGGTDWRL</sequence>
<gene>
    <name evidence="1" type="ORF">K432DRAFT_293588</name>
</gene>
<dbReference type="Proteomes" id="UP000250266">
    <property type="component" value="Unassembled WGS sequence"/>
</dbReference>
<evidence type="ECO:0000313" key="1">
    <source>
        <dbReference type="EMBL" id="OCK82295.1"/>
    </source>
</evidence>
<evidence type="ECO:0000313" key="2">
    <source>
        <dbReference type="Proteomes" id="UP000250266"/>
    </source>
</evidence>
<accession>A0A8E2JGZ5</accession>
<feature type="non-terminal residue" evidence="1">
    <location>
        <position position="1"/>
    </location>
</feature>
<organism evidence="1 2">
    <name type="scientific">Lepidopterella palustris CBS 459.81</name>
    <dbReference type="NCBI Taxonomy" id="1314670"/>
    <lineage>
        <taxon>Eukaryota</taxon>
        <taxon>Fungi</taxon>
        <taxon>Dikarya</taxon>
        <taxon>Ascomycota</taxon>
        <taxon>Pezizomycotina</taxon>
        <taxon>Dothideomycetes</taxon>
        <taxon>Pleosporomycetidae</taxon>
        <taxon>Mytilinidiales</taxon>
        <taxon>Argynnaceae</taxon>
        <taxon>Lepidopterella</taxon>
    </lineage>
</organism>
<keyword evidence="2" id="KW-1185">Reference proteome</keyword>
<name>A0A8E2JGZ5_9PEZI</name>